<dbReference type="EMBL" id="BAAAUF010000043">
    <property type="protein sequence ID" value="GAA3055867.1"/>
    <property type="molecule type" value="Genomic_DNA"/>
</dbReference>
<feature type="region of interest" description="Disordered" evidence="1">
    <location>
        <begin position="222"/>
        <end position="262"/>
    </location>
</feature>
<evidence type="ECO:0000259" key="2">
    <source>
        <dbReference type="Pfam" id="PF13032"/>
    </source>
</evidence>
<protein>
    <recommendedName>
        <fullName evidence="2">pPIWI-RE RNaseH domain-containing protein</fullName>
    </recommendedName>
</protein>
<evidence type="ECO:0000256" key="1">
    <source>
        <dbReference type="SAM" id="MobiDB-lite"/>
    </source>
</evidence>
<accession>A0ABP6LU21</accession>
<dbReference type="Pfam" id="PF13032">
    <property type="entry name" value="RNaseH_pPIWI_RE"/>
    <property type="match status" value="1"/>
</dbReference>
<gene>
    <name evidence="3" type="ORF">GCM10010448_44120</name>
</gene>
<organism evidence="3 4">
    <name type="scientific">Streptomyces glomeratus</name>
    <dbReference type="NCBI Taxonomy" id="284452"/>
    <lineage>
        <taxon>Bacteria</taxon>
        <taxon>Bacillati</taxon>
        <taxon>Actinomycetota</taxon>
        <taxon>Actinomycetes</taxon>
        <taxon>Kitasatosporales</taxon>
        <taxon>Streptomycetaceae</taxon>
        <taxon>Streptomyces</taxon>
    </lineage>
</organism>
<name>A0ABP6LU21_9ACTN</name>
<dbReference type="RefSeq" id="WP_425577895.1">
    <property type="nucleotide sequence ID" value="NZ_BAAAUF010000043.1"/>
</dbReference>
<keyword evidence="4" id="KW-1185">Reference proteome</keyword>
<feature type="region of interest" description="Disordered" evidence="1">
    <location>
        <begin position="175"/>
        <end position="202"/>
    </location>
</feature>
<feature type="domain" description="pPIWI-RE RNaseH" evidence="2">
    <location>
        <begin position="2"/>
        <end position="176"/>
    </location>
</feature>
<evidence type="ECO:0000313" key="4">
    <source>
        <dbReference type="Proteomes" id="UP001501532"/>
    </source>
</evidence>
<comment type="caution">
    <text evidence="3">The sequence shown here is derived from an EMBL/GenBank/DDBJ whole genome shotgun (WGS) entry which is preliminary data.</text>
</comment>
<dbReference type="Proteomes" id="UP001501532">
    <property type="component" value="Unassembled WGS sequence"/>
</dbReference>
<evidence type="ECO:0000313" key="3">
    <source>
        <dbReference type="EMBL" id="GAA3055867.1"/>
    </source>
</evidence>
<sequence>MLHSLRGEPTALITHAQNSRLHWPWLQDGQTERDLIKTGHAPPGRLDDELRLVRVRGCGGRESAQWWGLADPGKPHGQPAGFWVQDPQQQNGASSRERVFYSTTERPGTHAISPALDRLATRVNAAGNLTSQAGTSAWNPTLVEIAVLGCHEDDDSAAPVREKPDDPEALALARHRTTPLPCLSPSHSTSRGWPRHMSSRHWPTATGLQTRSRTHLLETRASKTQTSPMRLDCPRRRTTRPRLPTAEDGIDTCAPVCPAPVS</sequence>
<reference evidence="4" key="1">
    <citation type="journal article" date="2019" name="Int. J. Syst. Evol. Microbiol.">
        <title>The Global Catalogue of Microorganisms (GCM) 10K type strain sequencing project: providing services to taxonomists for standard genome sequencing and annotation.</title>
        <authorList>
            <consortium name="The Broad Institute Genomics Platform"/>
            <consortium name="The Broad Institute Genome Sequencing Center for Infectious Disease"/>
            <person name="Wu L."/>
            <person name="Ma J."/>
        </authorList>
    </citation>
    <scope>NUCLEOTIDE SEQUENCE [LARGE SCALE GENOMIC DNA]</scope>
    <source>
        <strain evidence="4">JCM 9091</strain>
    </source>
</reference>
<proteinExistence type="predicted"/>
<dbReference type="InterPro" id="IPR024996">
    <property type="entry name" value="RNaseH_pPIWI_RE"/>
</dbReference>